<dbReference type="Pfam" id="PF02746">
    <property type="entry name" value="MR_MLE_N"/>
    <property type="match status" value="1"/>
</dbReference>
<dbReference type="InterPro" id="IPR013341">
    <property type="entry name" value="Mandelate_racemase_N_dom"/>
</dbReference>
<reference evidence="6" key="1">
    <citation type="submission" date="2016-10" db="EMBL/GenBank/DDBJ databases">
        <authorList>
            <person name="Varghese N."/>
            <person name="Submissions S."/>
        </authorList>
    </citation>
    <scope>NUCLEOTIDE SEQUENCE [LARGE SCALE GENOMIC DNA]</scope>
    <source>
        <strain evidence="6">DSM 21368</strain>
    </source>
</reference>
<dbReference type="PANTHER" id="PTHR13794:SF58">
    <property type="entry name" value="MITOCHONDRIAL ENOLASE SUPERFAMILY MEMBER 1"/>
    <property type="match status" value="1"/>
</dbReference>
<evidence type="ECO:0000256" key="2">
    <source>
        <dbReference type="ARBA" id="ARBA00022723"/>
    </source>
</evidence>
<evidence type="ECO:0000313" key="6">
    <source>
        <dbReference type="Proteomes" id="UP000199220"/>
    </source>
</evidence>
<dbReference type="GO" id="GO:0016052">
    <property type="term" value="P:carbohydrate catabolic process"/>
    <property type="evidence" value="ECO:0007669"/>
    <property type="project" value="TreeGrafter"/>
</dbReference>
<name>A0A1H5BGE9_9MICO</name>
<keyword evidence="2" id="KW-0479">Metal-binding</keyword>
<dbReference type="Proteomes" id="UP000199220">
    <property type="component" value="Unassembled WGS sequence"/>
</dbReference>
<feature type="domain" description="Mandelate racemase/muconate lactonizing enzyme C-terminal" evidence="4">
    <location>
        <begin position="128"/>
        <end position="230"/>
    </location>
</feature>
<dbReference type="AlphaFoldDB" id="A0A1H5BGE9"/>
<dbReference type="Gene3D" id="3.30.390.10">
    <property type="entry name" value="Enolase-like, N-terminal domain"/>
    <property type="match status" value="1"/>
</dbReference>
<keyword evidence="5" id="KW-0413">Isomerase</keyword>
<dbReference type="InterPro" id="IPR036849">
    <property type="entry name" value="Enolase-like_C_sf"/>
</dbReference>
<dbReference type="InterPro" id="IPR029017">
    <property type="entry name" value="Enolase-like_N"/>
</dbReference>
<evidence type="ECO:0000256" key="1">
    <source>
        <dbReference type="ARBA" id="ARBA00001946"/>
    </source>
</evidence>
<comment type="cofactor">
    <cofactor evidence="1">
        <name>Mg(2+)</name>
        <dbReference type="ChEBI" id="CHEBI:18420"/>
    </cofactor>
</comment>
<evidence type="ECO:0000256" key="3">
    <source>
        <dbReference type="ARBA" id="ARBA00022842"/>
    </source>
</evidence>
<dbReference type="CDD" id="cd03316">
    <property type="entry name" value="MR_like"/>
    <property type="match status" value="1"/>
</dbReference>
<dbReference type="Pfam" id="PF13378">
    <property type="entry name" value="MR_MLE_C"/>
    <property type="match status" value="1"/>
</dbReference>
<sequence>MRITAVESIVLLDQFHLVKVHTDEGVTGVGEVSPMNAGVTHAVVTQALAPLLVGEDPSDIERLWRRLYTKPYKLGPMGAQLEAIAGIDIALWDLLGKLAGLPTYKLLGGKYRQGMKVYASSMSRSMTPEEEAERALSFKEQGFHGYKIHSATPWMHDDGFDQTIATVTAVRELVGPEFDIMVDVNNAYYEHSAIAMARELQFLGVWHFEEPLAAHDYEAYARLAAAVDIPIAVGEQEYTTWQFRDLILRGQVDILQPDVIKCGGITEFKKIAVLADTFTKPITVHNTQQTVGTSAHAHLWVSTPSCVYPQEYNIEHNPILDDTPIWQNPLVPVDGVMTPHDLPGLGVELDDEVVARLRTA</sequence>
<dbReference type="InterPro" id="IPR029065">
    <property type="entry name" value="Enolase_C-like"/>
</dbReference>
<proteinExistence type="predicted"/>
<evidence type="ECO:0000259" key="4">
    <source>
        <dbReference type="SMART" id="SM00922"/>
    </source>
</evidence>
<dbReference type="GO" id="GO:0000287">
    <property type="term" value="F:magnesium ion binding"/>
    <property type="evidence" value="ECO:0007669"/>
    <property type="project" value="TreeGrafter"/>
</dbReference>
<dbReference type="Gene3D" id="3.20.20.120">
    <property type="entry name" value="Enolase-like C-terminal domain"/>
    <property type="match status" value="1"/>
</dbReference>
<dbReference type="SUPFAM" id="SSF54826">
    <property type="entry name" value="Enolase N-terminal domain-like"/>
    <property type="match status" value="1"/>
</dbReference>
<accession>A0A1H5BGE9</accession>
<protein>
    <submittedName>
        <fullName evidence="5">D-galactarolactone cycloisomerase</fullName>
    </submittedName>
</protein>
<dbReference type="SFLD" id="SFLDS00001">
    <property type="entry name" value="Enolase"/>
    <property type="match status" value="1"/>
</dbReference>
<dbReference type="SFLD" id="SFLDG00179">
    <property type="entry name" value="mandelate_racemase"/>
    <property type="match status" value="1"/>
</dbReference>
<dbReference type="GO" id="GO:0016836">
    <property type="term" value="F:hydro-lyase activity"/>
    <property type="evidence" value="ECO:0007669"/>
    <property type="project" value="TreeGrafter"/>
</dbReference>
<dbReference type="PANTHER" id="PTHR13794">
    <property type="entry name" value="ENOLASE SUPERFAMILY, MANDELATE RACEMASE"/>
    <property type="match status" value="1"/>
</dbReference>
<dbReference type="SUPFAM" id="SSF51604">
    <property type="entry name" value="Enolase C-terminal domain-like"/>
    <property type="match status" value="1"/>
</dbReference>
<dbReference type="InterPro" id="IPR046945">
    <property type="entry name" value="RHMD-like"/>
</dbReference>
<dbReference type="GO" id="GO:0016853">
    <property type="term" value="F:isomerase activity"/>
    <property type="evidence" value="ECO:0007669"/>
    <property type="project" value="UniProtKB-KW"/>
</dbReference>
<gene>
    <name evidence="5" type="ORF">SAMN04488554_0089</name>
</gene>
<dbReference type="OrthoDB" id="9796450at2"/>
<dbReference type="RefSeq" id="WP_089771195.1">
    <property type="nucleotide sequence ID" value="NZ_FNTX01000001.1"/>
</dbReference>
<evidence type="ECO:0000313" key="5">
    <source>
        <dbReference type="EMBL" id="SED53114.1"/>
    </source>
</evidence>
<keyword evidence="6" id="KW-1185">Reference proteome</keyword>
<dbReference type="EMBL" id="FNTX01000001">
    <property type="protein sequence ID" value="SED53114.1"/>
    <property type="molecule type" value="Genomic_DNA"/>
</dbReference>
<dbReference type="SMART" id="SM00922">
    <property type="entry name" value="MR_MLE"/>
    <property type="match status" value="1"/>
</dbReference>
<dbReference type="InterPro" id="IPR013342">
    <property type="entry name" value="Mandelate_racemase_C"/>
</dbReference>
<dbReference type="STRING" id="648782.SAMN04488554_0089"/>
<keyword evidence="3" id="KW-0460">Magnesium</keyword>
<organism evidence="5 6">
    <name type="scientific">Ruania alba</name>
    <dbReference type="NCBI Taxonomy" id="648782"/>
    <lineage>
        <taxon>Bacteria</taxon>
        <taxon>Bacillati</taxon>
        <taxon>Actinomycetota</taxon>
        <taxon>Actinomycetes</taxon>
        <taxon>Micrococcales</taxon>
        <taxon>Ruaniaceae</taxon>
        <taxon>Ruania</taxon>
    </lineage>
</organism>